<accession>A0A0D3F0A5</accession>
<sequence>MAVFLLKSKAIPTSVIAFAGDVPLLAGGVVQDNGISPRTPMSIFRTSPGEKMLEMVASFPSPEGFCSIDWAKPSASNDFSCQAGLIAGGLENGMVAVWNPDLKLRKLPSYLPDEEILKPHPDGVQTWIRKDFEVIEDYLDQVQVDGNSRALHLQVSPTYQEMSGNLMVEYQEDIMCRTSSSGVVALFAKHTGKVRGLSFNPNAPNLLASGAADGRIMLYDLAHPLADTIPSAQLYDSPDEEISCLCWKSSEVNIIASTTTCGRIYVHDTRAKTITGCTTLDCKTKSGSTVIFCPDPDSEKLLVARDDSPSVKILTMGKDHYPADEIFFSNSEGSPCYSVLFMLYHHVTIFAGSLFDS</sequence>
<dbReference type="InterPro" id="IPR036322">
    <property type="entry name" value="WD40_repeat_dom_sf"/>
</dbReference>
<dbReference type="SMART" id="SM00320">
    <property type="entry name" value="WD40"/>
    <property type="match status" value="3"/>
</dbReference>
<dbReference type="InterPro" id="IPR040251">
    <property type="entry name" value="SEC31-like"/>
</dbReference>
<protein>
    <submittedName>
        <fullName evidence="10">Uncharacterized protein</fullName>
    </submittedName>
</protein>
<evidence type="ECO:0000313" key="10">
    <source>
        <dbReference type="EnsemblPlants" id="OBART02G02590.1"/>
    </source>
</evidence>
<feature type="repeat" description="WD" evidence="9">
    <location>
        <begin position="187"/>
        <end position="221"/>
    </location>
</feature>
<dbReference type="PROSITE" id="PS50082">
    <property type="entry name" value="WD_REPEATS_2"/>
    <property type="match status" value="1"/>
</dbReference>
<dbReference type="GO" id="GO:0030127">
    <property type="term" value="C:COPII vesicle coat"/>
    <property type="evidence" value="ECO:0007669"/>
    <property type="project" value="TreeGrafter"/>
</dbReference>
<evidence type="ECO:0000256" key="2">
    <source>
        <dbReference type="ARBA" id="ARBA00009358"/>
    </source>
</evidence>
<keyword evidence="3" id="KW-0813">Transport</keyword>
<keyword evidence="5" id="KW-0677">Repeat</keyword>
<dbReference type="PROSITE" id="PS50294">
    <property type="entry name" value="WD_REPEATS_REGION"/>
    <property type="match status" value="1"/>
</dbReference>
<dbReference type="InterPro" id="IPR015943">
    <property type="entry name" value="WD40/YVTN_repeat-like_dom_sf"/>
</dbReference>
<evidence type="ECO:0000256" key="4">
    <source>
        <dbReference type="ARBA" id="ARBA00022574"/>
    </source>
</evidence>
<dbReference type="EnsemblPlants" id="OBART02G02590.1">
    <property type="protein sequence ID" value="OBART02G02590.1"/>
    <property type="gene ID" value="OBART02G02590"/>
</dbReference>
<dbReference type="PaxDb" id="65489-OBART02G02590.1"/>
<dbReference type="Pfam" id="PF00400">
    <property type="entry name" value="WD40"/>
    <property type="match status" value="1"/>
</dbReference>
<name>A0A0D3F0A5_9ORYZ</name>
<evidence type="ECO:0000256" key="5">
    <source>
        <dbReference type="ARBA" id="ARBA00022737"/>
    </source>
</evidence>
<dbReference type="HOGENOM" id="CLU_730328_0_0_1"/>
<dbReference type="GO" id="GO:0007029">
    <property type="term" value="P:endoplasmic reticulum organization"/>
    <property type="evidence" value="ECO:0007669"/>
    <property type="project" value="TreeGrafter"/>
</dbReference>
<evidence type="ECO:0000256" key="1">
    <source>
        <dbReference type="ARBA" id="ARBA00004240"/>
    </source>
</evidence>
<reference evidence="10" key="1">
    <citation type="journal article" date="2009" name="Rice">
        <title>De Novo Next Generation Sequencing of Plant Genomes.</title>
        <authorList>
            <person name="Rounsley S."/>
            <person name="Marri P.R."/>
            <person name="Yu Y."/>
            <person name="He R."/>
            <person name="Sisneros N."/>
            <person name="Goicoechea J.L."/>
            <person name="Lee S.J."/>
            <person name="Angelova A."/>
            <person name="Kudrna D."/>
            <person name="Luo M."/>
            <person name="Affourtit J."/>
            <person name="Desany B."/>
            <person name="Knight J."/>
            <person name="Niazi F."/>
            <person name="Egholm M."/>
            <person name="Wing R.A."/>
        </authorList>
    </citation>
    <scope>NUCLEOTIDE SEQUENCE [LARGE SCALE GENOMIC DNA]</scope>
    <source>
        <strain evidence="10">cv. IRGC 105608</strain>
    </source>
</reference>
<evidence type="ECO:0000256" key="3">
    <source>
        <dbReference type="ARBA" id="ARBA00022448"/>
    </source>
</evidence>
<evidence type="ECO:0000313" key="11">
    <source>
        <dbReference type="Proteomes" id="UP000026960"/>
    </source>
</evidence>
<dbReference type="eggNOG" id="KOG0307">
    <property type="taxonomic scope" value="Eukaryota"/>
</dbReference>
<dbReference type="InterPro" id="IPR001680">
    <property type="entry name" value="WD40_rpt"/>
</dbReference>
<evidence type="ECO:0000256" key="9">
    <source>
        <dbReference type="PROSITE-ProRule" id="PRU00221"/>
    </source>
</evidence>
<evidence type="ECO:0000256" key="6">
    <source>
        <dbReference type="ARBA" id="ARBA00022824"/>
    </source>
</evidence>
<proteinExistence type="inferred from homology"/>
<dbReference type="Gramene" id="OBART02G02590.1">
    <property type="protein sequence ID" value="OBART02G02590.1"/>
    <property type="gene ID" value="OBART02G02590"/>
</dbReference>
<organism evidence="10">
    <name type="scientific">Oryza barthii</name>
    <dbReference type="NCBI Taxonomy" id="65489"/>
    <lineage>
        <taxon>Eukaryota</taxon>
        <taxon>Viridiplantae</taxon>
        <taxon>Streptophyta</taxon>
        <taxon>Embryophyta</taxon>
        <taxon>Tracheophyta</taxon>
        <taxon>Spermatophyta</taxon>
        <taxon>Magnoliopsida</taxon>
        <taxon>Liliopsida</taxon>
        <taxon>Poales</taxon>
        <taxon>Poaceae</taxon>
        <taxon>BOP clade</taxon>
        <taxon>Oryzoideae</taxon>
        <taxon>Oryzeae</taxon>
        <taxon>Oryzinae</taxon>
        <taxon>Oryza</taxon>
    </lineage>
</organism>
<dbReference type="SUPFAM" id="SSF50978">
    <property type="entry name" value="WD40 repeat-like"/>
    <property type="match status" value="1"/>
</dbReference>
<dbReference type="GO" id="GO:0015031">
    <property type="term" value="P:protein transport"/>
    <property type="evidence" value="ECO:0007669"/>
    <property type="project" value="UniProtKB-KW"/>
</dbReference>
<dbReference type="PANTHER" id="PTHR13923:SF11">
    <property type="entry name" value="SECRETORY 31, ISOFORM D"/>
    <property type="match status" value="1"/>
</dbReference>
<dbReference type="GO" id="GO:0070971">
    <property type="term" value="C:endoplasmic reticulum exit site"/>
    <property type="evidence" value="ECO:0007669"/>
    <property type="project" value="TreeGrafter"/>
</dbReference>
<dbReference type="Proteomes" id="UP000026960">
    <property type="component" value="Chromosome 2"/>
</dbReference>
<keyword evidence="6" id="KW-0256">Endoplasmic reticulum</keyword>
<dbReference type="Gene3D" id="2.130.10.10">
    <property type="entry name" value="YVTN repeat-like/Quinoprotein amine dehydrogenase"/>
    <property type="match status" value="1"/>
</dbReference>
<evidence type="ECO:0000256" key="8">
    <source>
        <dbReference type="ARBA" id="ARBA00022927"/>
    </source>
</evidence>
<dbReference type="GO" id="GO:0090110">
    <property type="term" value="P:COPII-coated vesicle cargo loading"/>
    <property type="evidence" value="ECO:0007669"/>
    <property type="project" value="TreeGrafter"/>
</dbReference>
<evidence type="ECO:0000256" key="7">
    <source>
        <dbReference type="ARBA" id="ARBA00022892"/>
    </source>
</evidence>
<keyword evidence="7" id="KW-0931">ER-Golgi transport</keyword>
<keyword evidence="8" id="KW-0653">Protein transport</keyword>
<reference evidence="10" key="2">
    <citation type="submission" date="2015-03" db="UniProtKB">
        <authorList>
            <consortium name="EnsemblPlants"/>
        </authorList>
    </citation>
    <scope>IDENTIFICATION</scope>
</reference>
<dbReference type="GO" id="GO:0005198">
    <property type="term" value="F:structural molecule activity"/>
    <property type="evidence" value="ECO:0007669"/>
    <property type="project" value="TreeGrafter"/>
</dbReference>
<comment type="subcellular location">
    <subcellularLocation>
        <location evidence="1">Endoplasmic reticulum</location>
    </subcellularLocation>
</comment>
<dbReference type="AlphaFoldDB" id="A0A0D3F0A5"/>
<dbReference type="STRING" id="65489.A0A0D3F0A5"/>
<keyword evidence="4 9" id="KW-0853">WD repeat</keyword>
<dbReference type="PANTHER" id="PTHR13923">
    <property type="entry name" value="SEC31-RELATED PROTEIN"/>
    <property type="match status" value="1"/>
</dbReference>
<comment type="similarity">
    <text evidence="2">Belongs to the WD repeat SEC31 family.</text>
</comment>
<keyword evidence="11" id="KW-1185">Reference proteome</keyword>